<name>A0A1D3PCP8_CAEEL</name>
<protein>
    <submittedName>
        <fullName evidence="1">Uncharacterized protein</fullName>
    </submittedName>
</protein>
<proteinExistence type="predicted"/>
<gene>
    <name evidence="1" type="ORF">CELE_H40L08.7</name>
    <name evidence="1 3" type="ORF">H40L08.7</name>
</gene>
<keyword evidence="2" id="KW-1185">Reference proteome</keyword>
<evidence type="ECO:0000313" key="1">
    <source>
        <dbReference type="EMBL" id="SCN13889.1"/>
    </source>
</evidence>
<dbReference type="AlphaFoldDB" id="A0A1D3PCP8"/>
<dbReference type="AGR" id="WB:WBGene00303024"/>
<dbReference type="EMBL" id="BX284606">
    <property type="protein sequence ID" value="SCN13889.1"/>
    <property type="molecule type" value="Genomic_DNA"/>
</dbReference>
<evidence type="ECO:0000313" key="2">
    <source>
        <dbReference type="Proteomes" id="UP000001940"/>
    </source>
</evidence>
<dbReference type="Bgee" id="WBGene00303024">
    <property type="expression patterns" value="Expressed in larva and 3 other cell types or tissues"/>
</dbReference>
<accession>A0A1D3PCP8</accession>
<sequence length="59" mass="6471">MLISQQNELTSRLSSSSQINEITHFKPAILSFPADWISTSVICFGLCELSIRVATAAPF</sequence>
<dbReference type="OrthoDB" id="5850816at2759"/>
<evidence type="ECO:0000313" key="3">
    <source>
        <dbReference type="WormBase" id="H40L08.7"/>
    </source>
</evidence>
<reference evidence="1 2" key="1">
    <citation type="journal article" date="1998" name="Science">
        <title>Genome sequence of the nematode C. elegans: a platform for investigating biology.</title>
        <authorList>
            <consortium name="The C. elegans sequencing consortium"/>
            <person name="Sulson J.E."/>
            <person name="Waterston R."/>
        </authorList>
    </citation>
    <scope>NUCLEOTIDE SEQUENCE [LARGE SCALE GENOMIC DNA]</scope>
    <source>
        <strain evidence="1 2">Bristol N2</strain>
    </source>
</reference>
<dbReference type="InParanoid" id="A0A1D3PCP8"/>
<organism evidence="1 2">
    <name type="scientific">Caenorhabditis elegans</name>
    <dbReference type="NCBI Taxonomy" id="6239"/>
    <lineage>
        <taxon>Eukaryota</taxon>
        <taxon>Metazoa</taxon>
        <taxon>Ecdysozoa</taxon>
        <taxon>Nematoda</taxon>
        <taxon>Chromadorea</taxon>
        <taxon>Rhabditida</taxon>
        <taxon>Rhabditina</taxon>
        <taxon>Rhabditomorpha</taxon>
        <taxon>Rhabditoidea</taxon>
        <taxon>Rhabditidae</taxon>
        <taxon>Peloderinae</taxon>
        <taxon>Caenorhabditis</taxon>
    </lineage>
</organism>
<dbReference type="Proteomes" id="UP000001940">
    <property type="component" value="Chromosome X"/>
</dbReference>
<dbReference type="WormBase" id="H40L08.7">
    <property type="protein sequence ID" value="CE51775"/>
    <property type="gene ID" value="WBGene00303024"/>
</dbReference>